<accession>A0ABV7Z8P0</accession>
<proteinExistence type="predicted"/>
<organism evidence="1 2">
    <name type="scientific">Deinococcus rufus</name>
    <dbReference type="NCBI Taxonomy" id="2136097"/>
    <lineage>
        <taxon>Bacteria</taxon>
        <taxon>Thermotogati</taxon>
        <taxon>Deinococcota</taxon>
        <taxon>Deinococci</taxon>
        <taxon>Deinococcales</taxon>
        <taxon>Deinococcaceae</taxon>
        <taxon>Deinococcus</taxon>
    </lineage>
</organism>
<comment type="caution">
    <text evidence="1">The sequence shown here is derived from an EMBL/GenBank/DDBJ whole genome shotgun (WGS) entry which is preliminary data.</text>
</comment>
<name>A0ABV7Z8P0_9DEIO</name>
<keyword evidence="2" id="KW-1185">Reference proteome</keyword>
<dbReference type="Proteomes" id="UP001595803">
    <property type="component" value="Unassembled WGS sequence"/>
</dbReference>
<reference evidence="2" key="1">
    <citation type="journal article" date="2019" name="Int. J. Syst. Evol. Microbiol.">
        <title>The Global Catalogue of Microorganisms (GCM) 10K type strain sequencing project: providing services to taxonomists for standard genome sequencing and annotation.</title>
        <authorList>
            <consortium name="The Broad Institute Genomics Platform"/>
            <consortium name="The Broad Institute Genome Sequencing Center for Infectious Disease"/>
            <person name="Wu L."/>
            <person name="Ma J."/>
        </authorList>
    </citation>
    <scope>NUCLEOTIDE SEQUENCE [LARGE SCALE GENOMIC DNA]</scope>
    <source>
        <strain evidence="2">CCTCC AB 2017081</strain>
    </source>
</reference>
<dbReference type="EMBL" id="JBHRZG010000006">
    <property type="protein sequence ID" value="MFC3832516.1"/>
    <property type="molecule type" value="Genomic_DNA"/>
</dbReference>
<sequence length="44" mass="5094">MYVSDLNLITKARLLDTQDVARSLPPVKPRPSLLRRVAAHLRRR</sequence>
<evidence type="ECO:0000313" key="2">
    <source>
        <dbReference type="Proteomes" id="UP001595803"/>
    </source>
</evidence>
<dbReference type="RefSeq" id="WP_295817443.1">
    <property type="nucleotide sequence ID" value="NZ_JBHRZG010000006.1"/>
</dbReference>
<protein>
    <submittedName>
        <fullName evidence="1">Uncharacterized protein</fullName>
    </submittedName>
</protein>
<gene>
    <name evidence="1" type="ORF">ACFOSB_06555</name>
</gene>
<evidence type="ECO:0000313" key="1">
    <source>
        <dbReference type="EMBL" id="MFC3832516.1"/>
    </source>
</evidence>